<protein>
    <submittedName>
        <fullName evidence="2">Uncharacterized protein</fullName>
    </submittedName>
</protein>
<feature type="region of interest" description="Disordered" evidence="1">
    <location>
        <begin position="205"/>
        <end position="225"/>
    </location>
</feature>
<evidence type="ECO:0000256" key="1">
    <source>
        <dbReference type="SAM" id="MobiDB-lite"/>
    </source>
</evidence>
<dbReference type="EMBL" id="JAWJWF010000004">
    <property type="protein sequence ID" value="KAK6633320.1"/>
    <property type="molecule type" value="Genomic_DNA"/>
</dbReference>
<comment type="caution">
    <text evidence="2">The sequence shown here is derived from an EMBL/GenBank/DDBJ whole genome shotgun (WGS) entry which is preliminary data.</text>
</comment>
<proteinExistence type="predicted"/>
<dbReference type="Proteomes" id="UP001359485">
    <property type="component" value="Unassembled WGS sequence"/>
</dbReference>
<evidence type="ECO:0000313" key="3">
    <source>
        <dbReference type="Proteomes" id="UP001359485"/>
    </source>
</evidence>
<gene>
    <name evidence="2" type="ORF">RUM44_003922</name>
</gene>
<sequence length="719" mass="80742">MRDFDSTCERDRQCVTTVVKYRNCVVDVGPEKSIHHPELNACFLKKHLDCNVTHFGYAIPICVVPIDGHPDLVEVVFDGTVQLDPIVAAYLLQNHPEFSDIRNGVDPLNVIEEDAIAEVKNNFKDFTELFIHDERDGVIGMKRKMTTTAKHDHVRNYTEPEEDIAAIAKQISDHAEAIYQTWKSRGLAPTEILTCHSSATAADKFGSTLTPKSKGLGPKQTEPSQPDILADANKLEKLVNNFVVEDKARLAATKSMKPIPKSNTVQYALQKFEKQANGNGPNRITSSKPVGMDYAYRTLPNQPTHISRPVPANQMQLQSLDTIEMILPEEVVQKSTPLSQKRAGSVEFNGSNTGTTGLTTWPLKNKAISQNNMKMRKDTIQTSPKNSEEYLSEVQREEERLINALKCGMIINEESQGKDEADGQVKGAGRQEKVTSVLKNAMMDTMNGDCSKVRGVSSSVSGLAKNRYRPVETKTMGPSETISIVKSRFESVKKVQEEVTWQNKTEVKEWMPEENKVVKSGGGLKNRVVGSDNVPHPELTSQQKQHIRQVGTNPVRPFLTRGSVAERVLIFEKCPTELLLDKRRTSPTTCGWRAGNEVQSKTQFQGSKCGRALFSGFFSLQFLEICEKPLVTSRQNLRSVVVEVERTSRDVSFGGQKWQAENVDHLNMLEVSELVSWNSFFFSPMFLREQLNKRIASISFDSRFLERKRFDFTLLLLTD</sequence>
<evidence type="ECO:0000313" key="2">
    <source>
        <dbReference type="EMBL" id="KAK6633320.1"/>
    </source>
</evidence>
<name>A0ABR1B1E0_POLSC</name>
<organism evidence="2 3">
    <name type="scientific">Polyplax serrata</name>
    <name type="common">Common mouse louse</name>
    <dbReference type="NCBI Taxonomy" id="468196"/>
    <lineage>
        <taxon>Eukaryota</taxon>
        <taxon>Metazoa</taxon>
        <taxon>Ecdysozoa</taxon>
        <taxon>Arthropoda</taxon>
        <taxon>Hexapoda</taxon>
        <taxon>Insecta</taxon>
        <taxon>Pterygota</taxon>
        <taxon>Neoptera</taxon>
        <taxon>Paraneoptera</taxon>
        <taxon>Psocodea</taxon>
        <taxon>Troctomorpha</taxon>
        <taxon>Phthiraptera</taxon>
        <taxon>Anoplura</taxon>
        <taxon>Polyplacidae</taxon>
        <taxon>Polyplax</taxon>
    </lineage>
</organism>
<keyword evidence="3" id="KW-1185">Reference proteome</keyword>
<reference evidence="2 3" key="1">
    <citation type="submission" date="2023-09" db="EMBL/GenBank/DDBJ databases">
        <title>Genomes of two closely related lineages of the louse Polyplax serrata with different host specificities.</title>
        <authorList>
            <person name="Martinu J."/>
            <person name="Tarabai H."/>
            <person name="Stefka J."/>
            <person name="Hypsa V."/>
        </authorList>
    </citation>
    <scope>NUCLEOTIDE SEQUENCE [LARGE SCALE GENOMIC DNA]</scope>
    <source>
        <strain evidence="2">98ZLc_SE</strain>
    </source>
</reference>
<accession>A0ABR1B1E0</accession>